<dbReference type="GO" id="GO:0098632">
    <property type="term" value="F:cell-cell adhesion mediator activity"/>
    <property type="evidence" value="ECO:0007669"/>
    <property type="project" value="TreeGrafter"/>
</dbReference>
<dbReference type="InterPro" id="IPR007110">
    <property type="entry name" value="Ig-like_dom"/>
</dbReference>
<feature type="domain" description="Ig-like" evidence="10">
    <location>
        <begin position="233"/>
        <end position="317"/>
    </location>
</feature>
<dbReference type="EMBL" id="JARKHS020002578">
    <property type="protein sequence ID" value="KAK8786630.1"/>
    <property type="molecule type" value="Genomic_DNA"/>
</dbReference>
<keyword evidence="7" id="KW-0325">Glycoprotein</keyword>
<proteinExistence type="predicted"/>
<dbReference type="SUPFAM" id="SSF48726">
    <property type="entry name" value="Immunoglobulin"/>
    <property type="match status" value="4"/>
</dbReference>
<keyword evidence="8" id="KW-0393">Immunoglobulin domain</keyword>
<dbReference type="PANTHER" id="PTHR10075:SF106">
    <property type="entry name" value="IMMUNOGLOBULIN SUPERFAMILY DCC SUBCLASS MEMBER 4"/>
    <property type="match status" value="1"/>
</dbReference>
<dbReference type="InterPro" id="IPR036179">
    <property type="entry name" value="Ig-like_dom_sf"/>
</dbReference>
<dbReference type="GO" id="GO:0030424">
    <property type="term" value="C:axon"/>
    <property type="evidence" value="ECO:0007669"/>
    <property type="project" value="TreeGrafter"/>
</dbReference>
<evidence type="ECO:0000256" key="8">
    <source>
        <dbReference type="ARBA" id="ARBA00023319"/>
    </source>
</evidence>
<comment type="caution">
    <text evidence="12">The sequence shown here is derived from an EMBL/GenBank/DDBJ whole genome shotgun (WGS) entry which is preliminary data.</text>
</comment>
<dbReference type="PROSITE" id="PS50853">
    <property type="entry name" value="FN3"/>
    <property type="match status" value="3"/>
</dbReference>
<dbReference type="InterPro" id="IPR036116">
    <property type="entry name" value="FN3_sf"/>
</dbReference>
<sequence>NFPYWCALTAHSCLFCVLAEGQCIPRGINFTHLSGPKLVAVKSEPLLLDCSVSVLPELAPYNITWNHNGKPLDWSVTEHTVLPNGSLLIEQFAYQKKKNGRRDDGTYTCMVRTKAGTMFSRPIQVELARMPKGFAEEPQSASVSAGSIARFACHVVSVPPALYNWQRNLEDVPPDDERFTQLSSGVLQIVNVTAADAGNYRCIAKNAAKTQYSAEAALTVVQSVRHEAPDQPPEFLNPASQEVTLVTGETVELECFARSSQRTFVTWIRQGGVVLPEGRSTYFGRGNLRITNLTRSDSGTYKCLISTSRITATETLSLASQSHTLIIYEPPTFASEMISRVRPAARTVRFDCDAQGFPAPEVRWFKDGQPLVINGRIKVMRSEDNKYLRKVRRHMADETGSSAQHQQRRAATNVLVISHPIKRDAGFYQCLASNVAGLNTLAARLVLNASGDQPNPPTGLKAVTNSSTAILLSWNPSVVSPGQTIQAYSIHYLPTSGGNELQKVSVNTSLLIEKLMPFTNYTFYVRAYSGKSASEQSEKVIQITGEDVPLGAPSVTVTSLTPTTMHISWSELAPSVARGHIALYRIHCRLHGQNYNHVWEVKGTVREYTVTDLEPTKEYDVRVMAGTAEGFPALSDESWPWVTYRMPEKSSSTMPMPPVLYLIVINATTLEARWSVSPEEKNPVAGFKLRFREQGNHFPEPVVLPNTTFSYVVYNLKPQTWYEVHVSSFNQLVDGQEAVQTILTHPENLTVEGDVGE</sequence>
<dbReference type="GO" id="GO:0005886">
    <property type="term" value="C:plasma membrane"/>
    <property type="evidence" value="ECO:0007669"/>
    <property type="project" value="UniProtKB-SubCell"/>
</dbReference>
<dbReference type="GO" id="GO:0007156">
    <property type="term" value="P:homophilic cell adhesion via plasma membrane adhesion molecules"/>
    <property type="evidence" value="ECO:0007669"/>
    <property type="project" value="TreeGrafter"/>
</dbReference>
<accession>A0AAQ4FHI3</accession>
<dbReference type="Gene3D" id="2.60.40.10">
    <property type="entry name" value="Immunoglobulins"/>
    <property type="match status" value="7"/>
</dbReference>
<dbReference type="PANTHER" id="PTHR10075">
    <property type="entry name" value="BASIGIN RELATED"/>
    <property type="match status" value="1"/>
</dbReference>
<dbReference type="SMART" id="SM00408">
    <property type="entry name" value="IGc2"/>
    <property type="match status" value="4"/>
</dbReference>
<feature type="domain" description="Ig-like" evidence="10">
    <location>
        <begin position="331"/>
        <end position="446"/>
    </location>
</feature>
<dbReference type="SMART" id="SM00409">
    <property type="entry name" value="IG"/>
    <property type="match status" value="4"/>
</dbReference>
<dbReference type="AlphaFoldDB" id="A0AAQ4FHI3"/>
<feature type="chain" id="PRO_5042965627" description="Neural cell adhesion molecule l1" evidence="9">
    <location>
        <begin position="22"/>
        <end position="757"/>
    </location>
</feature>
<keyword evidence="13" id="KW-1185">Reference proteome</keyword>
<feature type="signal peptide" evidence="9">
    <location>
        <begin position="1"/>
        <end position="21"/>
    </location>
</feature>
<dbReference type="GO" id="GO:0070593">
    <property type="term" value="P:dendrite self-avoidance"/>
    <property type="evidence" value="ECO:0007669"/>
    <property type="project" value="TreeGrafter"/>
</dbReference>
<dbReference type="Proteomes" id="UP001321473">
    <property type="component" value="Unassembled WGS sequence"/>
</dbReference>
<feature type="domain" description="Fibronectin type-III" evidence="11">
    <location>
        <begin position="654"/>
        <end position="748"/>
    </location>
</feature>
<evidence type="ECO:0008006" key="14">
    <source>
        <dbReference type="Google" id="ProtNLM"/>
    </source>
</evidence>
<dbReference type="Pfam" id="PF13895">
    <property type="entry name" value="Ig_2"/>
    <property type="match status" value="1"/>
</dbReference>
<keyword evidence="6" id="KW-1015">Disulfide bond</keyword>
<keyword evidence="4" id="KW-0677">Repeat</keyword>
<feature type="non-terminal residue" evidence="12">
    <location>
        <position position="1"/>
    </location>
</feature>
<evidence type="ECO:0000256" key="2">
    <source>
        <dbReference type="ARBA" id="ARBA00022475"/>
    </source>
</evidence>
<organism evidence="12 13">
    <name type="scientific">Amblyomma americanum</name>
    <name type="common">Lone star tick</name>
    <dbReference type="NCBI Taxonomy" id="6943"/>
    <lineage>
        <taxon>Eukaryota</taxon>
        <taxon>Metazoa</taxon>
        <taxon>Ecdysozoa</taxon>
        <taxon>Arthropoda</taxon>
        <taxon>Chelicerata</taxon>
        <taxon>Arachnida</taxon>
        <taxon>Acari</taxon>
        <taxon>Parasitiformes</taxon>
        <taxon>Ixodida</taxon>
        <taxon>Ixodoidea</taxon>
        <taxon>Ixodidae</taxon>
        <taxon>Amblyomminae</taxon>
        <taxon>Amblyomma</taxon>
    </lineage>
</organism>
<evidence type="ECO:0000259" key="10">
    <source>
        <dbReference type="PROSITE" id="PS50835"/>
    </source>
</evidence>
<evidence type="ECO:0000313" key="12">
    <source>
        <dbReference type="EMBL" id="KAK8786630.1"/>
    </source>
</evidence>
<dbReference type="InterPro" id="IPR003961">
    <property type="entry name" value="FN3_dom"/>
</dbReference>
<dbReference type="SMART" id="SM00060">
    <property type="entry name" value="FN3"/>
    <property type="match status" value="3"/>
</dbReference>
<keyword evidence="3 9" id="KW-0732">Signal</keyword>
<reference evidence="12 13" key="1">
    <citation type="journal article" date="2023" name="Arcadia Sci">
        <title>De novo assembly of a long-read Amblyomma americanum tick genome.</title>
        <authorList>
            <person name="Chou S."/>
            <person name="Poskanzer K.E."/>
            <person name="Rollins M."/>
            <person name="Thuy-Boun P.S."/>
        </authorList>
    </citation>
    <scope>NUCLEOTIDE SEQUENCE [LARGE SCALE GENOMIC DNA]</scope>
    <source>
        <strain evidence="12">F_SG_1</strain>
        <tissue evidence="12">Salivary glands</tissue>
    </source>
</reference>
<feature type="domain" description="Ig-like" evidence="10">
    <location>
        <begin position="131"/>
        <end position="219"/>
    </location>
</feature>
<evidence type="ECO:0000256" key="6">
    <source>
        <dbReference type="ARBA" id="ARBA00023157"/>
    </source>
</evidence>
<feature type="domain" description="Ig-like" evidence="10">
    <location>
        <begin position="25"/>
        <end position="124"/>
    </location>
</feature>
<gene>
    <name evidence="12" type="ORF">V5799_023594</name>
</gene>
<dbReference type="Pfam" id="PF13927">
    <property type="entry name" value="Ig_3"/>
    <property type="match status" value="3"/>
</dbReference>
<dbReference type="FunFam" id="2.60.40.10:FF:000273">
    <property type="entry name" value="contactin-3 isoform X1"/>
    <property type="match status" value="1"/>
</dbReference>
<name>A0AAQ4FHI3_AMBAM</name>
<evidence type="ECO:0000256" key="9">
    <source>
        <dbReference type="SAM" id="SignalP"/>
    </source>
</evidence>
<dbReference type="Pfam" id="PF00041">
    <property type="entry name" value="fn3"/>
    <property type="match status" value="3"/>
</dbReference>
<evidence type="ECO:0000259" key="11">
    <source>
        <dbReference type="PROSITE" id="PS50853"/>
    </source>
</evidence>
<dbReference type="InterPro" id="IPR003599">
    <property type="entry name" value="Ig_sub"/>
</dbReference>
<evidence type="ECO:0000256" key="7">
    <source>
        <dbReference type="ARBA" id="ARBA00023180"/>
    </source>
</evidence>
<evidence type="ECO:0000256" key="3">
    <source>
        <dbReference type="ARBA" id="ARBA00022729"/>
    </source>
</evidence>
<feature type="domain" description="Fibronectin type-III" evidence="11">
    <location>
        <begin position="552"/>
        <end position="649"/>
    </location>
</feature>
<protein>
    <recommendedName>
        <fullName evidence="14">Neural cell adhesion molecule l1</fullName>
    </recommendedName>
</protein>
<comment type="subcellular location">
    <subcellularLocation>
        <location evidence="1">Cell membrane</location>
    </subcellularLocation>
</comment>
<keyword evidence="2" id="KW-1003">Cell membrane</keyword>
<evidence type="ECO:0000256" key="4">
    <source>
        <dbReference type="ARBA" id="ARBA00022737"/>
    </source>
</evidence>
<dbReference type="InterPro" id="IPR003598">
    <property type="entry name" value="Ig_sub2"/>
</dbReference>
<dbReference type="SUPFAM" id="SSF49265">
    <property type="entry name" value="Fibronectin type III"/>
    <property type="match status" value="2"/>
</dbReference>
<dbReference type="CDD" id="cd00096">
    <property type="entry name" value="Ig"/>
    <property type="match status" value="2"/>
</dbReference>
<evidence type="ECO:0000256" key="5">
    <source>
        <dbReference type="ARBA" id="ARBA00023136"/>
    </source>
</evidence>
<dbReference type="PROSITE" id="PS50835">
    <property type="entry name" value="IG_LIKE"/>
    <property type="match status" value="4"/>
</dbReference>
<keyword evidence="5" id="KW-0472">Membrane</keyword>
<evidence type="ECO:0000313" key="13">
    <source>
        <dbReference type="Proteomes" id="UP001321473"/>
    </source>
</evidence>
<dbReference type="InterPro" id="IPR013783">
    <property type="entry name" value="Ig-like_fold"/>
</dbReference>
<evidence type="ECO:0000256" key="1">
    <source>
        <dbReference type="ARBA" id="ARBA00004236"/>
    </source>
</evidence>
<dbReference type="CDD" id="cd00063">
    <property type="entry name" value="FN3"/>
    <property type="match status" value="3"/>
</dbReference>
<dbReference type="GO" id="GO:0007411">
    <property type="term" value="P:axon guidance"/>
    <property type="evidence" value="ECO:0007669"/>
    <property type="project" value="TreeGrafter"/>
</dbReference>
<feature type="domain" description="Fibronectin type-III" evidence="11">
    <location>
        <begin position="456"/>
        <end position="547"/>
    </location>
</feature>